<dbReference type="InterPro" id="IPR000408">
    <property type="entry name" value="Reg_chr_condens"/>
</dbReference>
<dbReference type="AlphaFoldDB" id="C1E178"/>
<sequence>MLVREDDRQNRRGLRCFGWNKYGQAQGWDAPIDVVAVAAGERHSLALSAKGTVFAWGDNHTGQLGLGGEDPLPMDVPTTSLGRDVVIVGVAAGARHSVMVSATGDVFTVGWGLYGQLGHEDAEDLFAPRRVEHLAGITVVSVAAGSAHTACVTRDGALYAWGSNRKGELGTATGDVTKARESNDGAGSLAVAVACGSSHTVALARLESGEAGLFGFGWNNMGQLGLGDDKDRGIPARIPLPANEKGKVTKLRCGWWHTVVGVEEY</sequence>
<dbReference type="GeneID" id="8241625"/>
<reference evidence="4 5" key="1">
    <citation type="journal article" date="2009" name="Science">
        <title>Green evolution and dynamic adaptations revealed by genomes of the marine picoeukaryotes Micromonas.</title>
        <authorList>
            <person name="Worden A.Z."/>
            <person name="Lee J.H."/>
            <person name="Mock T."/>
            <person name="Rouze P."/>
            <person name="Simmons M.P."/>
            <person name="Aerts A.L."/>
            <person name="Allen A.E."/>
            <person name="Cuvelier M.L."/>
            <person name="Derelle E."/>
            <person name="Everett M.V."/>
            <person name="Foulon E."/>
            <person name="Grimwood J."/>
            <person name="Gundlach H."/>
            <person name="Henrissat B."/>
            <person name="Napoli C."/>
            <person name="McDonald S.M."/>
            <person name="Parker M.S."/>
            <person name="Rombauts S."/>
            <person name="Salamov A."/>
            <person name="Von Dassow P."/>
            <person name="Badger J.H."/>
            <person name="Coutinho P.M."/>
            <person name="Demir E."/>
            <person name="Dubchak I."/>
            <person name="Gentemann C."/>
            <person name="Eikrem W."/>
            <person name="Gready J.E."/>
            <person name="John U."/>
            <person name="Lanier W."/>
            <person name="Lindquist E.A."/>
            <person name="Lucas S."/>
            <person name="Mayer K.F."/>
            <person name="Moreau H."/>
            <person name="Not F."/>
            <person name="Otillar R."/>
            <person name="Panaud O."/>
            <person name="Pangilinan J."/>
            <person name="Paulsen I."/>
            <person name="Piegu B."/>
            <person name="Poliakov A."/>
            <person name="Robbens S."/>
            <person name="Schmutz J."/>
            <person name="Toulza E."/>
            <person name="Wyss T."/>
            <person name="Zelensky A."/>
            <person name="Zhou K."/>
            <person name="Armbrust E.V."/>
            <person name="Bhattacharya D."/>
            <person name="Goodenough U.W."/>
            <person name="Van de Peer Y."/>
            <person name="Grigoriev I.V."/>
        </authorList>
    </citation>
    <scope>NUCLEOTIDE SEQUENCE [LARGE SCALE GENOMIC DNA]</scope>
    <source>
        <strain evidence="5">RCC299 / NOUM17</strain>
    </source>
</reference>
<dbReference type="PRINTS" id="PR00633">
    <property type="entry name" value="RCCNDNSATION"/>
</dbReference>
<dbReference type="PROSITE" id="PS50012">
    <property type="entry name" value="RCC1_3"/>
    <property type="match status" value="4"/>
</dbReference>
<evidence type="ECO:0000313" key="4">
    <source>
        <dbReference type="EMBL" id="ACO62122.1"/>
    </source>
</evidence>
<keyword evidence="5" id="KW-1185">Reference proteome</keyword>
<protein>
    <recommendedName>
        <fullName evidence="3">RCC1-like domain-containing protein</fullName>
    </recommendedName>
</protein>
<gene>
    <name evidence="4" type="ORF">MICPUN_79669</name>
</gene>
<feature type="repeat" description="RCC1" evidence="2">
    <location>
        <begin position="156"/>
        <end position="206"/>
    </location>
</feature>
<dbReference type="Proteomes" id="UP000002009">
    <property type="component" value="Chromosome 3"/>
</dbReference>
<feature type="repeat" description="RCC1" evidence="2">
    <location>
        <begin position="211"/>
        <end position="264"/>
    </location>
</feature>
<organism evidence="4 5">
    <name type="scientific">Micromonas commoda (strain RCC299 / NOUM17 / CCMP2709)</name>
    <name type="common">Picoplanktonic green alga</name>
    <dbReference type="NCBI Taxonomy" id="296587"/>
    <lineage>
        <taxon>Eukaryota</taxon>
        <taxon>Viridiplantae</taxon>
        <taxon>Chlorophyta</taxon>
        <taxon>Mamiellophyceae</taxon>
        <taxon>Mamiellales</taxon>
        <taxon>Mamiellaceae</taxon>
        <taxon>Micromonas</taxon>
    </lineage>
</organism>
<dbReference type="PROSITE" id="PS00626">
    <property type="entry name" value="RCC1_2"/>
    <property type="match status" value="3"/>
</dbReference>
<dbReference type="InterPro" id="IPR009091">
    <property type="entry name" value="RCC1/BLIP-II"/>
</dbReference>
<dbReference type="RefSeq" id="XP_002500864.1">
    <property type="nucleotide sequence ID" value="XM_002500818.1"/>
</dbReference>
<dbReference type="KEGG" id="mis:MICPUN_79669"/>
<dbReference type="eggNOG" id="KOG1426">
    <property type="taxonomic scope" value="Eukaryota"/>
</dbReference>
<dbReference type="Gene3D" id="2.130.10.30">
    <property type="entry name" value="Regulator of chromosome condensation 1/beta-lactamase-inhibitor protein II"/>
    <property type="match status" value="1"/>
</dbReference>
<feature type="domain" description="RCC1-like" evidence="3">
    <location>
        <begin position="33"/>
        <end position="260"/>
    </location>
</feature>
<dbReference type="FunCoup" id="C1E178">
    <property type="interactions" value="366"/>
</dbReference>
<dbReference type="InParanoid" id="C1E178"/>
<evidence type="ECO:0000256" key="1">
    <source>
        <dbReference type="ARBA" id="ARBA00022737"/>
    </source>
</evidence>
<dbReference type="EMBL" id="CP001324">
    <property type="protein sequence ID" value="ACO62122.1"/>
    <property type="molecule type" value="Genomic_DNA"/>
</dbReference>
<dbReference type="Pfam" id="PF25390">
    <property type="entry name" value="WD40_RLD"/>
    <property type="match status" value="1"/>
</dbReference>
<dbReference type="InterPro" id="IPR051625">
    <property type="entry name" value="Signaling_Regulatory_Domain"/>
</dbReference>
<dbReference type="OrthoDB" id="498717at2759"/>
<dbReference type="OMA" id="QPRMVED"/>
<keyword evidence="1" id="KW-0677">Repeat</keyword>
<feature type="repeat" description="RCC1" evidence="2">
    <location>
        <begin position="104"/>
        <end position="155"/>
    </location>
</feature>
<dbReference type="SUPFAM" id="SSF50985">
    <property type="entry name" value="RCC1/BLIP-II"/>
    <property type="match status" value="1"/>
</dbReference>
<evidence type="ECO:0000259" key="3">
    <source>
        <dbReference type="Pfam" id="PF25390"/>
    </source>
</evidence>
<evidence type="ECO:0000256" key="2">
    <source>
        <dbReference type="PROSITE-ProRule" id="PRU00235"/>
    </source>
</evidence>
<evidence type="ECO:0000313" key="5">
    <source>
        <dbReference type="Proteomes" id="UP000002009"/>
    </source>
</evidence>
<accession>C1E178</accession>
<dbReference type="STRING" id="296587.C1E178"/>
<name>C1E178_MICCC</name>
<dbReference type="InterPro" id="IPR058923">
    <property type="entry name" value="RCC1-like_dom"/>
</dbReference>
<feature type="repeat" description="RCC1" evidence="2">
    <location>
        <begin position="51"/>
        <end position="103"/>
    </location>
</feature>
<dbReference type="PANTHER" id="PTHR22872">
    <property type="entry name" value="BTK-BINDING PROTEIN-RELATED"/>
    <property type="match status" value="1"/>
</dbReference>
<proteinExistence type="predicted"/>